<keyword evidence="2" id="KW-1185">Reference proteome</keyword>
<accession>A0ACC1HT73</accession>
<sequence length="519" mass="58468">MQYLACAASAALPSHAARQFALAAKQLCCHGLGTKLARAAPLCYSSQVRTLFSLGAGSMRIDARRTPARRRSGPPRSATARSLSYNLFSGFPELRHKFWRRNRLNDKEEADKSKAKVPDPLESWPWNKTAVFPSSLRSPDLQLPLSIPLQRPQGANGKARGGKSDKSTTDYAFYNEPLFRTTYSERKDAKTRSYHAGLTLRCTEFDSEGNVKVKAGKFSKIKLCTEHGIQPRDLRRIDSHFANQMPGILVRPKAILVNLLHIRAIIEADKLILFDSISTANDYDHGMMVYGLQERLKTGSDKSEHLPFEFRALEAVLISVVDTLQNDEEVLLNLVQNLLVYLEESVDRTKLRELLQYSKRLSRFEQRAINIREALEELLDNDEDLADMYLTTKASRQERDIEDHEEIELLLETYLMQVEEIVNHIQSVASHVRTTEDVVNIILDSQRNSLLLLEIKLTIFTLSFSAGSFVTGMFGMNLLNTYESSSWGFTAVSGTAATLGIILGVAGLRTMRNVLRRLS</sequence>
<comment type="caution">
    <text evidence="1">The sequence shown here is derived from an EMBL/GenBank/DDBJ whole genome shotgun (WGS) entry which is preliminary data.</text>
</comment>
<dbReference type="Proteomes" id="UP001145114">
    <property type="component" value="Unassembled WGS sequence"/>
</dbReference>
<protein>
    <submittedName>
        <fullName evidence="1">Magnesium ion transporter</fullName>
    </submittedName>
</protein>
<gene>
    <name evidence="1" type="primary">MRS2</name>
    <name evidence="1" type="ORF">EV182_001396</name>
</gene>
<dbReference type="EMBL" id="JAMZIH010000197">
    <property type="protein sequence ID" value="KAJ1679753.1"/>
    <property type="molecule type" value="Genomic_DNA"/>
</dbReference>
<proteinExistence type="predicted"/>
<evidence type="ECO:0000313" key="2">
    <source>
        <dbReference type="Proteomes" id="UP001145114"/>
    </source>
</evidence>
<reference evidence="1" key="1">
    <citation type="submission" date="2022-06" db="EMBL/GenBank/DDBJ databases">
        <title>Phylogenomic reconstructions and comparative analyses of Kickxellomycotina fungi.</title>
        <authorList>
            <person name="Reynolds N.K."/>
            <person name="Stajich J.E."/>
            <person name="Barry K."/>
            <person name="Grigoriev I.V."/>
            <person name="Crous P."/>
            <person name="Smith M.E."/>
        </authorList>
    </citation>
    <scope>NUCLEOTIDE SEQUENCE</scope>
    <source>
        <strain evidence="1">RSA 2271</strain>
    </source>
</reference>
<evidence type="ECO:0000313" key="1">
    <source>
        <dbReference type="EMBL" id="KAJ1679753.1"/>
    </source>
</evidence>
<organism evidence="1 2">
    <name type="scientific">Spiromyces aspiralis</name>
    <dbReference type="NCBI Taxonomy" id="68401"/>
    <lineage>
        <taxon>Eukaryota</taxon>
        <taxon>Fungi</taxon>
        <taxon>Fungi incertae sedis</taxon>
        <taxon>Zoopagomycota</taxon>
        <taxon>Kickxellomycotina</taxon>
        <taxon>Kickxellomycetes</taxon>
        <taxon>Kickxellales</taxon>
        <taxon>Kickxellaceae</taxon>
        <taxon>Spiromyces</taxon>
    </lineage>
</organism>
<name>A0ACC1HT73_9FUNG</name>